<dbReference type="InterPro" id="IPR025746">
    <property type="entry name" value="PilX_N_dom"/>
</dbReference>
<name>A0ABY3X670_9GAMM</name>
<keyword evidence="1" id="KW-0472">Membrane</keyword>
<keyword evidence="4" id="KW-1185">Reference proteome</keyword>
<organism evidence="3 4">
    <name type="scientific">Lysobacter gummosus</name>
    <dbReference type="NCBI Taxonomy" id="262324"/>
    <lineage>
        <taxon>Bacteria</taxon>
        <taxon>Pseudomonadati</taxon>
        <taxon>Pseudomonadota</taxon>
        <taxon>Gammaproteobacteria</taxon>
        <taxon>Lysobacterales</taxon>
        <taxon>Lysobacteraceae</taxon>
        <taxon>Lysobacter</taxon>
    </lineage>
</organism>
<sequence>MNTIRIRRSFPVPPSAQRGAVLYVALIMLILLALIGITAMQVTGLQERMTSSYRSTNMAFQNAEGRARGKESDLQRQVQSAGTEAIDLDQPLCTSGFDPSAWAEKLKYANPLPAKLSFTRRIDECVSGGTGIGMGTVPLSENTNLIFQVTAYAVDHGTNPGSDAVIDTIFVP</sequence>
<gene>
    <name evidence="3" type="ORF">MOV92_16380</name>
</gene>
<dbReference type="RefSeq" id="WP_057943714.1">
    <property type="nucleotide sequence ID" value="NZ_CP011131.1"/>
</dbReference>
<keyword evidence="1" id="KW-0812">Transmembrane</keyword>
<dbReference type="EMBL" id="CP093547">
    <property type="protein sequence ID" value="UNP28067.1"/>
    <property type="molecule type" value="Genomic_DNA"/>
</dbReference>
<evidence type="ECO:0000259" key="2">
    <source>
        <dbReference type="Pfam" id="PF14341"/>
    </source>
</evidence>
<keyword evidence="1" id="KW-1133">Transmembrane helix</keyword>
<protein>
    <submittedName>
        <fullName evidence="3">PilX N-terminal domain-containing pilus assembly protein</fullName>
    </submittedName>
</protein>
<evidence type="ECO:0000313" key="3">
    <source>
        <dbReference type="EMBL" id="UNP28067.1"/>
    </source>
</evidence>
<feature type="transmembrane region" description="Helical" evidence="1">
    <location>
        <begin position="20"/>
        <end position="45"/>
    </location>
</feature>
<dbReference type="Pfam" id="PF14341">
    <property type="entry name" value="PilX_N"/>
    <property type="match status" value="1"/>
</dbReference>
<feature type="domain" description="Type 4 fimbrial biogenesis protein PilX N-terminal" evidence="2">
    <location>
        <begin position="18"/>
        <end position="66"/>
    </location>
</feature>
<evidence type="ECO:0000256" key="1">
    <source>
        <dbReference type="SAM" id="Phobius"/>
    </source>
</evidence>
<accession>A0ABY3X670</accession>
<dbReference type="Proteomes" id="UP000829194">
    <property type="component" value="Chromosome"/>
</dbReference>
<reference evidence="3 4" key="1">
    <citation type="submission" date="2022-03" db="EMBL/GenBank/DDBJ databases">
        <title>Complete genome sequence of Lysobacter capsici VKM B-2533 and Lysobacter gummosus 10.1.1, promising sources of lytic agents.</title>
        <authorList>
            <person name="Tarlachkov S.V."/>
            <person name="Kudryakova I.V."/>
            <person name="Afoshin A.S."/>
            <person name="Leontyevskaya E.A."/>
            <person name="Leontyevskaya N.V."/>
        </authorList>
    </citation>
    <scope>NUCLEOTIDE SEQUENCE [LARGE SCALE GENOMIC DNA]</scope>
    <source>
        <strain evidence="3 4">10.1.1</strain>
    </source>
</reference>
<proteinExistence type="predicted"/>
<evidence type="ECO:0000313" key="4">
    <source>
        <dbReference type="Proteomes" id="UP000829194"/>
    </source>
</evidence>